<keyword evidence="4" id="KW-0963">Cytoplasm</keyword>
<gene>
    <name evidence="4" type="primary">surE</name>
    <name evidence="6" type="ordered locus">Metvu_1067</name>
</gene>
<dbReference type="SUPFAM" id="SSF64167">
    <property type="entry name" value="SurE-like"/>
    <property type="match status" value="1"/>
</dbReference>
<dbReference type="AlphaFoldDB" id="C9RH73"/>
<dbReference type="PANTHER" id="PTHR30457:SF0">
    <property type="entry name" value="PHOSPHATASE, PUTATIVE (AFU_ORTHOLOGUE AFUA_4G01070)-RELATED"/>
    <property type="match status" value="1"/>
</dbReference>
<sequence>MIVNILIVNDDGIYSPSLIALYNALKEQFKNAEITIVAPTNQQSGIGRAISLFEPLRMTKVKLNDDIVGYAVSGTPTDCVILGIYQILKKVPDLVISGINIGENLGTEIMTSGTLGAAFEAAHHGAKAIASSLQMTADHLKFKEFDIPINFEIPAKITAKIAEKYVKYDMPCDVLNINIPENATLKTPVEITRLARKMYTTHVEERIDPRGRSYYWIDGYPIFEEEEDTDVYVLRKKGHISITPLTLDTTIKNLNEFKNKYKEVLCKMDK</sequence>
<dbReference type="EC" id="3.1.3.5" evidence="4"/>
<feature type="binding site" evidence="4">
    <location>
        <position position="44"/>
    </location>
    <ligand>
        <name>a divalent metal cation</name>
        <dbReference type="ChEBI" id="CHEBI:60240"/>
    </ligand>
</feature>
<dbReference type="Proteomes" id="UP000002063">
    <property type="component" value="Chromosome"/>
</dbReference>
<keyword evidence="7" id="KW-1185">Reference proteome</keyword>
<dbReference type="Pfam" id="PF01975">
    <property type="entry name" value="SurE"/>
    <property type="match status" value="1"/>
</dbReference>
<dbReference type="eggNOG" id="arCOG02303">
    <property type="taxonomic scope" value="Archaea"/>
</dbReference>
<dbReference type="KEGG" id="mvu:Metvu_1067"/>
<dbReference type="InterPro" id="IPR002828">
    <property type="entry name" value="SurE-like_Pase/nucleotidase"/>
</dbReference>
<dbReference type="InterPro" id="IPR036523">
    <property type="entry name" value="SurE-like_sf"/>
</dbReference>
<dbReference type="PANTHER" id="PTHR30457">
    <property type="entry name" value="5'-NUCLEOTIDASE SURE"/>
    <property type="match status" value="1"/>
</dbReference>
<evidence type="ECO:0000256" key="3">
    <source>
        <dbReference type="ARBA" id="ARBA00022801"/>
    </source>
</evidence>
<evidence type="ECO:0000256" key="2">
    <source>
        <dbReference type="ARBA" id="ARBA00022723"/>
    </source>
</evidence>
<feature type="binding site" evidence="4">
    <location>
        <position position="11"/>
    </location>
    <ligand>
        <name>a divalent metal cation</name>
        <dbReference type="ChEBI" id="CHEBI:60240"/>
    </ligand>
</feature>
<feature type="binding site" evidence="4">
    <location>
        <position position="100"/>
    </location>
    <ligand>
        <name>a divalent metal cation</name>
        <dbReference type="ChEBI" id="CHEBI:60240"/>
    </ligand>
</feature>
<evidence type="ECO:0000259" key="5">
    <source>
        <dbReference type="Pfam" id="PF01975"/>
    </source>
</evidence>
<dbReference type="EMBL" id="CP001787">
    <property type="protein sequence ID" value="ACX72925.1"/>
    <property type="molecule type" value="Genomic_DNA"/>
</dbReference>
<dbReference type="RefSeq" id="WP_015733145.1">
    <property type="nucleotide sequence ID" value="NC_013407.1"/>
</dbReference>
<organism evidence="6 7">
    <name type="scientific">Methanocaldococcus vulcanius (strain ATCC 700851 / DSM 12094 / M7)</name>
    <name type="common">Methanococcus vulcanius</name>
    <dbReference type="NCBI Taxonomy" id="579137"/>
    <lineage>
        <taxon>Archaea</taxon>
        <taxon>Methanobacteriati</taxon>
        <taxon>Methanobacteriota</taxon>
        <taxon>Methanomada group</taxon>
        <taxon>Methanococci</taxon>
        <taxon>Methanococcales</taxon>
        <taxon>Methanocaldococcaceae</taxon>
        <taxon>Methanocaldococcus</taxon>
    </lineage>
</organism>
<dbReference type="GeneID" id="8513406"/>
<dbReference type="GO" id="GO:0005737">
    <property type="term" value="C:cytoplasm"/>
    <property type="evidence" value="ECO:0007669"/>
    <property type="project" value="UniProtKB-SubCell"/>
</dbReference>
<evidence type="ECO:0000313" key="6">
    <source>
        <dbReference type="EMBL" id="ACX72925.1"/>
    </source>
</evidence>
<proteinExistence type="inferred from homology"/>
<dbReference type="HOGENOM" id="CLU_045192_1_3_2"/>
<dbReference type="GO" id="GO:0000166">
    <property type="term" value="F:nucleotide binding"/>
    <property type="evidence" value="ECO:0007669"/>
    <property type="project" value="UniProtKB-KW"/>
</dbReference>
<dbReference type="HAMAP" id="MF_00060">
    <property type="entry name" value="SurE"/>
    <property type="match status" value="1"/>
</dbReference>
<dbReference type="STRING" id="579137.Metvu_1067"/>
<feature type="domain" description="Survival protein SurE-like phosphatase/nucleotidase" evidence="5">
    <location>
        <begin position="5"/>
        <end position="200"/>
    </location>
</feature>
<dbReference type="GO" id="GO:0046872">
    <property type="term" value="F:metal ion binding"/>
    <property type="evidence" value="ECO:0007669"/>
    <property type="project" value="UniProtKB-UniRule"/>
</dbReference>
<dbReference type="Gene3D" id="3.40.1210.10">
    <property type="entry name" value="Survival protein SurE-like phosphatase/nucleotidase"/>
    <property type="match status" value="1"/>
</dbReference>
<comment type="similarity">
    <text evidence="1 4">Belongs to the SurE nucleotidase family.</text>
</comment>
<comment type="cofactor">
    <cofactor evidence="4">
        <name>a divalent metal cation</name>
        <dbReference type="ChEBI" id="CHEBI:60240"/>
    </cofactor>
    <text evidence="4">Binds 1 divalent metal cation per subunit.</text>
</comment>
<accession>C9RH73</accession>
<comment type="catalytic activity">
    <reaction evidence="4">
        <text>a ribonucleoside 5'-phosphate + H2O = a ribonucleoside + phosphate</text>
        <dbReference type="Rhea" id="RHEA:12484"/>
        <dbReference type="ChEBI" id="CHEBI:15377"/>
        <dbReference type="ChEBI" id="CHEBI:18254"/>
        <dbReference type="ChEBI" id="CHEBI:43474"/>
        <dbReference type="ChEBI" id="CHEBI:58043"/>
        <dbReference type="EC" id="3.1.3.5"/>
    </reaction>
</comment>
<comment type="function">
    <text evidence="4">Nucleotidase that shows phosphatase activity on nucleoside 5'-monophosphates.</text>
</comment>
<evidence type="ECO:0000256" key="4">
    <source>
        <dbReference type="HAMAP-Rule" id="MF_00060"/>
    </source>
</evidence>
<dbReference type="NCBIfam" id="TIGR00087">
    <property type="entry name" value="surE"/>
    <property type="match status" value="1"/>
</dbReference>
<dbReference type="InterPro" id="IPR030048">
    <property type="entry name" value="SurE"/>
</dbReference>
<keyword evidence="3 4" id="KW-0378">Hydrolase</keyword>
<evidence type="ECO:0000313" key="7">
    <source>
        <dbReference type="Proteomes" id="UP000002063"/>
    </source>
</evidence>
<dbReference type="GO" id="GO:0008253">
    <property type="term" value="F:5'-nucleotidase activity"/>
    <property type="evidence" value="ECO:0007669"/>
    <property type="project" value="UniProtKB-UniRule"/>
</dbReference>
<evidence type="ECO:0000256" key="1">
    <source>
        <dbReference type="ARBA" id="ARBA00011062"/>
    </source>
</evidence>
<feature type="binding site" evidence="4">
    <location>
        <position position="10"/>
    </location>
    <ligand>
        <name>a divalent metal cation</name>
        <dbReference type="ChEBI" id="CHEBI:60240"/>
    </ligand>
</feature>
<keyword evidence="4" id="KW-0547">Nucleotide-binding</keyword>
<comment type="subcellular location">
    <subcellularLocation>
        <location evidence="4">Cytoplasm</location>
    </subcellularLocation>
</comment>
<keyword evidence="2 4" id="KW-0479">Metal-binding</keyword>
<name>C9RH73_METVM</name>
<dbReference type="NCBIfam" id="NF001491">
    <property type="entry name" value="PRK00346.2-1"/>
    <property type="match status" value="1"/>
</dbReference>
<protein>
    <recommendedName>
        <fullName evidence="4">5'-nucleotidase SurE</fullName>
        <ecNumber evidence="4">3.1.3.5</ecNumber>
    </recommendedName>
    <alternativeName>
        <fullName evidence="4">Nucleoside 5'-monophosphate phosphohydrolase</fullName>
    </alternativeName>
</protein>
<reference evidence="6" key="1">
    <citation type="submission" date="2009-10" db="EMBL/GenBank/DDBJ databases">
        <title>Complete sequence of chromosome of Methanocaldococcus vulcanius M7.</title>
        <authorList>
            <consortium name="US DOE Joint Genome Institute"/>
            <person name="Lucas S."/>
            <person name="Copeland A."/>
            <person name="Lapidus A."/>
            <person name="Glavina del Rio T."/>
            <person name="Dalin E."/>
            <person name="Tice H."/>
            <person name="Bruce D."/>
            <person name="Goodwin L."/>
            <person name="Pitluck S."/>
            <person name="Lcollab F.I."/>
            <person name="Brettin T."/>
            <person name="Detter J.C."/>
            <person name="Han C."/>
            <person name="Tapia R."/>
            <person name="Kuske C.R."/>
            <person name="Schmutz J."/>
            <person name="Larimer F."/>
            <person name="Land M."/>
            <person name="Hauser L."/>
            <person name="Kyrpides N."/>
            <person name="Ovchinikova G."/>
            <person name="Sieprawska-Lupa M."/>
            <person name="Whitman W.B."/>
            <person name="Woyke T."/>
        </authorList>
    </citation>
    <scope>NUCLEOTIDE SEQUENCE [LARGE SCALE GENOMIC DNA]</scope>
    <source>
        <strain evidence="6">M7</strain>
    </source>
</reference>